<dbReference type="GO" id="GO:0016020">
    <property type="term" value="C:membrane"/>
    <property type="evidence" value="ECO:0007669"/>
    <property type="project" value="UniProtKB-SubCell"/>
</dbReference>
<feature type="transmembrane region" description="Helical" evidence="6">
    <location>
        <begin position="6"/>
        <end position="26"/>
    </location>
</feature>
<feature type="transmembrane region" description="Helical" evidence="6">
    <location>
        <begin position="79"/>
        <end position="102"/>
    </location>
</feature>
<protein>
    <submittedName>
        <fullName evidence="7">Uncharacterized protein</fullName>
    </submittedName>
</protein>
<evidence type="ECO:0000256" key="3">
    <source>
        <dbReference type="ARBA" id="ARBA00022989"/>
    </source>
</evidence>
<gene>
    <name evidence="7" type="ORF">CDCA_CDCA06G1781</name>
</gene>
<dbReference type="Proteomes" id="UP001301350">
    <property type="component" value="Unassembled WGS sequence"/>
</dbReference>
<feature type="transmembrane region" description="Helical" evidence="6">
    <location>
        <begin position="38"/>
        <end position="59"/>
    </location>
</feature>
<comment type="subcellular location">
    <subcellularLocation>
        <location evidence="1">Membrane</location>
        <topology evidence="1">Multi-pass membrane protein</topology>
    </subcellularLocation>
</comment>
<evidence type="ECO:0000256" key="6">
    <source>
        <dbReference type="SAM" id="Phobius"/>
    </source>
</evidence>
<evidence type="ECO:0000256" key="2">
    <source>
        <dbReference type="ARBA" id="ARBA00022692"/>
    </source>
</evidence>
<evidence type="ECO:0000256" key="1">
    <source>
        <dbReference type="ARBA" id="ARBA00004141"/>
    </source>
</evidence>
<evidence type="ECO:0000313" key="7">
    <source>
        <dbReference type="EMBL" id="KAK4535756.1"/>
    </source>
</evidence>
<feature type="transmembrane region" description="Helical" evidence="6">
    <location>
        <begin position="172"/>
        <end position="197"/>
    </location>
</feature>
<evidence type="ECO:0000313" key="8">
    <source>
        <dbReference type="Proteomes" id="UP001301350"/>
    </source>
</evidence>
<comment type="caution">
    <text evidence="7">The sequence shown here is derived from an EMBL/GenBank/DDBJ whole genome shotgun (WGS) entry which is preliminary data.</text>
</comment>
<feature type="transmembrane region" description="Helical" evidence="6">
    <location>
        <begin position="133"/>
        <end position="152"/>
    </location>
</feature>
<organism evidence="7 8">
    <name type="scientific">Cyanidium caldarium</name>
    <name type="common">Red alga</name>
    <dbReference type="NCBI Taxonomy" id="2771"/>
    <lineage>
        <taxon>Eukaryota</taxon>
        <taxon>Rhodophyta</taxon>
        <taxon>Bangiophyceae</taxon>
        <taxon>Cyanidiales</taxon>
        <taxon>Cyanidiaceae</taxon>
        <taxon>Cyanidium</taxon>
    </lineage>
</organism>
<keyword evidence="4 6" id="KW-0472">Membrane</keyword>
<evidence type="ECO:0000256" key="4">
    <source>
        <dbReference type="ARBA" id="ARBA00023136"/>
    </source>
</evidence>
<dbReference type="AlphaFoldDB" id="A0AAV9IUH1"/>
<reference evidence="7 8" key="1">
    <citation type="submission" date="2022-07" db="EMBL/GenBank/DDBJ databases">
        <title>Genome-wide signatures of adaptation to extreme environments.</title>
        <authorList>
            <person name="Cho C.H."/>
            <person name="Yoon H.S."/>
        </authorList>
    </citation>
    <scope>NUCLEOTIDE SEQUENCE [LARGE SCALE GENOMIC DNA]</scope>
    <source>
        <strain evidence="7 8">DBV 063 E5</strain>
    </source>
</reference>
<dbReference type="EMBL" id="JANCYW010000006">
    <property type="protein sequence ID" value="KAK4535756.1"/>
    <property type="molecule type" value="Genomic_DNA"/>
</dbReference>
<sequence length="402" mass="44931">MDALRLSQTLGGVLAAFATALSFQNIVSHLNHYVRPEYQLYICRILGMVPVYSVSSWLSLMSPRNALYFDLVRDSYEAYTLYSFVALLINVAGGERSLAYLLELKPRLRHPWPLSLMLSPEPLGARFLKQVRVALLQFVFIKPLTAAVAIALNRHGWYVQPKMPDALPFWRYGYPYIWLVVNVSVSVALYWMVMLYLATEDLLQHFRPLPKFLCIKSVIFFSWWQGVVLGLLVQWRWITDVGDYSSDSVATGVQDLLICAEMAMAAVAHHFVFSWKEFEDYAPDPSRPLLRNFGDIVDIRDVLSDAKDALYGTGFDRELREGEPMAPDWDGLVFEADGAPGGKAALRRGEGWRASSRWAVSRTRDSSHSSNSGAVTSLTGDAGATAEVAKGPSRVLPQGPAA</sequence>
<dbReference type="InterPro" id="IPR005178">
    <property type="entry name" value="Ostalpha/TMEM184C"/>
</dbReference>
<keyword evidence="8" id="KW-1185">Reference proteome</keyword>
<evidence type="ECO:0000256" key="5">
    <source>
        <dbReference type="SAM" id="MobiDB-lite"/>
    </source>
</evidence>
<dbReference type="SMART" id="SM01417">
    <property type="entry name" value="Solute_trans_a"/>
    <property type="match status" value="1"/>
</dbReference>
<proteinExistence type="predicted"/>
<keyword evidence="3 6" id="KW-1133">Transmembrane helix</keyword>
<name>A0AAV9IUH1_CYACA</name>
<feature type="region of interest" description="Disordered" evidence="5">
    <location>
        <begin position="359"/>
        <end position="402"/>
    </location>
</feature>
<keyword evidence="2 6" id="KW-0812">Transmembrane</keyword>
<dbReference type="Pfam" id="PF03619">
    <property type="entry name" value="Solute_trans_a"/>
    <property type="match status" value="1"/>
</dbReference>
<accession>A0AAV9IUH1</accession>
<feature type="transmembrane region" description="Helical" evidence="6">
    <location>
        <begin position="218"/>
        <end position="238"/>
    </location>
</feature>
<dbReference type="PANTHER" id="PTHR23423">
    <property type="entry name" value="ORGANIC SOLUTE TRANSPORTER-RELATED"/>
    <property type="match status" value="1"/>
</dbReference>